<reference evidence="2 3" key="1">
    <citation type="submission" date="2020-03" db="EMBL/GenBank/DDBJ databases">
        <title>Soil Listeria distribution.</title>
        <authorList>
            <person name="Liao J."/>
            <person name="Wiedmann M."/>
        </authorList>
    </citation>
    <scope>NUCLEOTIDE SEQUENCE [LARGE SCALE GENOMIC DNA]</scope>
    <source>
        <strain evidence="2 3">FSL L7-1850</strain>
    </source>
</reference>
<evidence type="ECO:0000259" key="1">
    <source>
        <dbReference type="Pfam" id="PF06114"/>
    </source>
</evidence>
<evidence type="ECO:0000313" key="3">
    <source>
        <dbReference type="Proteomes" id="UP000546244"/>
    </source>
</evidence>
<dbReference type="InterPro" id="IPR010359">
    <property type="entry name" value="IrrE_HExxH"/>
</dbReference>
<evidence type="ECO:0000313" key="2">
    <source>
        <dbReference type="EMBL" id="MBC2370573.1"/>
    </source>
</evidence>
<proteinExistence type="predicted"/>
<protein>
    <submittedName>
        <fullName evidence="2">ImmA/IrrE family metallo-endopeptidase</fullName>
    </submittedName>
</protein>
<name>A0A7X1DQI1_9LIST</name>
<dbReference type="EMBL" id="JAARMV010000001">
    <property type="protein sequence ID" value="MBC2370573.1"/>
    <property type="molecule type" value="Genomic_DNA"/>
</dbReference>
<dbReference type="Pfam" id="PF06114">
    <property type="entry name" value="Peptidase_M78"/>
    <property type="match status" value="1"/>
</dbReference>
<gene>
    <name evidence="2" type="ORF">HBP98_01010</name>
</gene>
<comment type="caution">
    <text evidence="2">The sequence shown here is derived from an EMBL/GenBank/DDBJ whole genome shotgun (WGS) entry which is preliminary data.</text>
</comment>
<dbReference type="Proteomes" id="UP000546244">
    <property type="component" value="Unassembled WGS sequence"/>
</dbReference>
<feature type="domain" description="IrrE N-terminal-like" evidence="1">
    <location>
        <begin position="62"/>
        <end position="151"/>
    </location>
</feature>
<accession>A0A7X1DQI1</accession>
<sequence>MGIEELNYLKHYKPTETELRMAESLSSHGVTKPEHLDTEKIQIAYRVLVMEMDFPSSSFGRLGIVLKKGITGERYKNDFYHEFAHWLGHSGNQLQMNKQQKLAQEVQANQMSLYLRIPYHMLKLVDFSSDDCIIEVADIFNVPIALAEKRVQKIKDNILCNGNSQLLSANKII</sequence>
<organism evidence="2 3">
    <name type="scientific">Listeria booriae</name>
    <dbReference type="NCBI Taxonomy" id="1552123"/>
    <lineage>
        <taxon>Bacteria</taxon>
        <taxon>Bacillati</taxon>
        <taxon>Bacillota</taxon>
        <taxon>Bacilli</taxon>
        <taxon>Bacillales</taxon>
        <taxon>Listeriaceae</taxon>
        <taxon>Listeria</taxon>
    </lineage>
</organism>
<dbReference type="RefSeq" id="WP_185356873.1">
    <property type="nucleotide sequence ID" value="NZ_JAARMV010000001.1"/>
</dbReference>
<dbReference type="AlphaFoldDB" id="A0A7X1DQI1"/>